<dbReference type="EMBL" id="HBUF01624673">
    <property type="protein sequence ID" value="CAG6781815.1"/>
    <property type="molecule type" value="Transcribed_RNA"/>
</dbReference>
<accession>A0A8D9FB01</accession>
<evidence type="ECO:0000313" key="2">
    <source>
        <dbReference type="EMBL" id="CAG6781815.1"/>
    </source>
</evidence>
<organism evidence="2">
    <name type="scientific">Cacopsylla melanoneura</name>
    <dbReference type="NCBI Taxonomy" id="428564"/>
    <lineage>
        <taxon>Eukaryota</taxon>
        <taxon>Metazoa</taxon>
        <taxon>Ecdysozoa</taxon>
        <taxon>Arthropoda</taxon>
        <taxon>Hexapoda</taxon>
        <taxon>Insecta</taxon>
        <taxon>Pterygota</taxon>
        <taxon>Neoptera</taxon>
        <taxon>Paraneoptera</taxon>
        <taxon>Hemiptera</taxon>
        <taxon>Sternorrhyncha</taxon>
        <taxon>Psylloidea</taxon>
        <taxon>Psyllidae</taxon>
        <taxon>Psyllinae</taxon>
        <taxon>Cacopsylla</taxon>
    </lineage>
</organism>
<reference evidence="2" key="1">
    <citation type="submission" date="2021-05" db="EMBL/GenBank/DDBJ databases">
        <authorList>
            <person name="Alioto T."/>
            <person name="Alioto T."/>
            <person name="Gomez Garrido J."/>
        </authorList>
    </citation>
    <scope>NUCLEOTIDE SEQUENCE</scope>
</reference>
<dbReference type="AlphaFoldDB" id="A0A8D9FB01"/>
<proteinExistence type="predicted"/>
<feature type="compositionally biased region" description="Basic and acidic residues" evidence="1">
    <location>
        <begin position="141"/>
        <end position="150"/>
    </location>
</feature>
<name>A0A8D9FB01_9HEMI</name>
<protein>
    <submittedName>
        <fullName evidence="2">Uncharacterized protein</fullName>
    </submittedName>
</protein>
<sequence>MFIFYVILNVFFSSTVNFTLSVRLVIDLALVINGWSSVNGASFCCHLFSHTLGAKHVILNPFFHKVGFVLVQHLRLHFLLLILLFGADEADVPHLGGSCHDYVPETAQSSSDAVASSQLGHAGFQSVAAGGASDDSDVGDLGDKHTNNKL</sequence>
<evidence type="ECO:0000256" key="1">
    <source>
        <dbReference type="SAM" id="MobiDB-lite"/>
    </source>
</evidence>
<feature type="region of interest" description="Disordered" evidence="1">
    <location>
        <begin position="127"/>
        <end position="150"/>
    </location>
</feature>